<keyword evidence="1" id="KW-0472">Membrane</keyword>
<feature type="transmembrane region" description="Helical" evidence="1">
    <location>
        <begin position="121"/>
        <end position="144"/>
    </location>
</feature>
<proteinExistence type="predicted"/>
<reference evidence="2 3" key="1">
    <citation type="journal article" date="2020" name="Nature">
        <title>Six reference-quality genomes reveal evolution of bat adaptations.</title>
        <authorList>
            <person name="Jebb D."/>
            <person name="Huang Z."/>
            <person name="Pippel M."/>
            <person name="Hughes G.M."/>
            <person name="Lavrichenko K."/>
            <person name="Devanna P."/>
            <person name="Winkler S."/>
            <person name="Jermiin L.S."/>
            <person name="Skirmuntt E.C."/>
            <person name="Katzourakis A."/>
            <person name="Burkitt-Gray L."/>
            <person name="Ray D.A."/>
            <person name="Sullivan K.A.M."/>
            <person name="Roscito J.G."/>
            <person name="Kirilenko B.M."/>
            <person name="Davalos L.M."/>
            <person name="Corthals A.P."/>
            <person name="Power M.L."/>
            <person name="Jones G."/>
            <person name="Ransome R.D."/>
            <person name="Dechmann D.K.N."/>
            <person name="Locatelli A.G."/>
            <person name="Puechmaille S.J."/>
            <person name="Fedrigo O."/>
            <person name="Jarvis E.D."/>
            <person name="Hiller M."/>
            <person name="Vernes S.C."/>
            <person name="Myers E.W."/>
            <person name="Teeling E.C."/>
        </authorList>
    </citation>
    <scope>NUCLEOTIDE SEQUENCE [LARGE SCALE GENOMIC DNA]</scope>
    <source>
        <strain evidence="2">MMolMol1</strain>
        <tissue evidence="2">Muscle</tissue>
    </source>
</reference>
<name>A0A7J8J6F8_MOLMO</name>
<comment type="caution">
    <text evidence="2">The sequence shown here is derived from an EMBL/GenBank/DDBJ whole genome shotgun (WGS) entry which is preliminary data.</text>
</comment>
<keyword evidence="1" id="KW-1133">Transmembrane helix</keyword>
<keyword evidence="3" id="KW-1185">Reference proteome</keyword>
<feature type="transmembrane region" description="Helical" evidence="1">
    <location>
        <begin position="164"/>
        <end position="197"/>
    </location>
</feature>
<organism evidence="2 3">
    <name type="scientific">Molossus molossus</name>
    <name type="common">Pallas' mastiff bat</name>
    <name type="synonym">Vespertilio molossus</name>
    <dbReference type="NCBI Taxonomy" id="27622"/>
    <lineage>
        <taxon>Eukaryota</taxon>
        <taxon>Metazoa</taxon>
        <taxon>Chordata</taxon>
        <taxon>Craniata</taxon>
        <taxon>Vertebrata</taxon>
        <taxon>Euteleostomi</taxon>
        <taxon>Mammalia</taxon>
        <taxon>Eutheria</taxon>
        <taxon>Laurasiatheria</taxon>
        <taxon>Chiroptera</taxon>
        <taxon>Yangochiroptera</taxon>
        <taxon>Molossidae</taxon>
        <taxon>Molossus</taxon>
    </lineage>
</organism>
<protein>
    <submittedName>
        <fullName evidence="2">Uncharacterized protein</fullName>
    </submittedName>
</protein>
<dbReference type="Proteomes" id="UP000550707">
    <property type="component" value="Unassembled WGS sequence"/>
</dbReference>
<evidence type="ECO:0000313" key="3">
    <source>
        <dbReference type="Proteomes" id="UP000550707"/>
    </source>
</evidence>
<sequence length="211" mass="23454">MPTSFTKLGKFSVTMSLNIFSKPCLFSSSSGTPMIRILFRFQLSHSSLKLSSCFLIVFSFWFSAWLILSSLSSNSLISSSASPTLLFRPSNVFFISDMSFFISSCWFLFSNWLIFNISMSLLMVLMSLHMLLSFLNIMALNSSSVNLINCTSFISSSVEASCSFIWLLFLFFTILAITVVFGVCQIFPVGVGVLLFVAPSPGFGRAREDPL</sequence>
<dbReference type="InParanoid" id="A0A7J8J6F8"/>
<dbReference type="AlphaFoldDB" id="A0A7J8J6F8"/>
<dbReference type="EMBL" id="JACASF010000002">
    <property type="protein sequence ID" value="KAF6492447.1"/>
    <property type="molecule type" value="Genomic_DNA"/>
</dbReference>
<evidence type="ECO:0000313" key="2">
    <source>
        <dbReference type="EMBL" id="KAF6492447.1"/>
    </source>
</evidence>
<feature type="transmembrane region" description="Helical" evidence="1">
    <location>
        <begin position="92"/>
        <end position="114"/>
    </location>
</feature>
<feature type="transmembrane region" description="Helical" evidence="1">
    <location>
        <begin position="51"/>
        <end position="72"/>
    </location>
</feature>
<evidence type="ECO:0000256" key="1">
    <source>
        <dbReference type="SAM" id="Phobius"/>
    </source>
</evidence>
<gene>
    <name evidence="2" type="ORF">HJG59_009650</name>
</gene>
<accession>A0A7J8J6F8</accession>
<keyword evidence="1" id="KW-0812">Transmembrane</keyword>